<dbReference type="EMBL" id="BPLR01010846">
    <property type="protein sequence ID" value="GIY42420.1"/>
    <property type="molecule type" value="Genomic_DNA"/>
</dbReference>
<evidence type="ECO:0000313" key="3">
    <source>
        <dbReference type="Proteomes" id="UP001054945"/>
    </source>
</evidence>
<organism evidence="2 3">
    <name type="scientific">Caerostris extrusa</name>
    <name type="common">Bark spider</name>
    <name type="synonym">Caerostris bankana</name>
    <dbReference type="NCBI Taxonomy" id="172846"/>
    <lineage>
        <taxon>Eukaryota</taxon>
        <taxon>Metazoa</taxon>
        <taxon>Ecdysozoa</taxon>
        <taxon>Arthropoda</taxon>
        <taxon>Chelicerata</taxon>
        <taxon>Arachnida</taxon>
        <taxon>Araneae</taxon>
        <taxon>Araneomorphae</taxon>
        <taxon>Entelegynae</taxon>
        <taxon>Araneoidea</taxon>
        <taxon>Araneidae</taxon>
        <taxon>Caerostris</taxon>
    </lineage>
</organism>
<dbReference type="Proteomes" id="UP001054945">
    <property type="component" value="Unassembled WGS sequence"/>
</dbReference>
<keyword evidence="3" id="KW-1185">Reference proteome</keyword>
<accession>A0AAV4T821</accession>
<keyword evidence="1" id="KW-0812">Transmembrane</keyword>
<evidence type="ECO:0000313" key="2">
    <source>
        <dbReference type="EMBL" id="GIY42420.1"/>
    </source>
</evidence>
<evidence type="ECO:0000256" key="1">
    <source>
        <dbReference type="SAM" id="Phobius"/>
    </source>
</evidence>
<sequence length="174" mass="18988">MRRGEKKRLLGRSFLDSFPVSQVRAHSECNFGGMSVKSTHANQLRHFASLTHQGKTTRQGKVNGFLLPQSKTLNVFSPFAVLAVLELGVHSGIARDRLNASDLFCVVITANSFPCLATRVLPSKCASLQISLGSLAIALTVVWAFMRFSNRGPLCLPAVNGLLCFPMTQSGRKR</sequence>
<keyword evidence="1" id="KW-1133">Transmembrane helix</keyword>
<comment type="caution">
    <text evidence="2">The sequence shown here is derived from an EMBL/GenBank/DDBJ whole genome shotgun (WGS) entry which is preliminary data.</text>
</comment>
<keyword evidence="1" id="KW-0472">Membrane</keyword>
<reference evidence="2 3" key="1">
    <citation type="submission" date="2021-06" db="EMBL/GenBank/DDBJ databases">
        <title>Caerostris extrusa draft genome.</title>
        <authorList>
            <person name="Kono N."/>
            <person name="Arakawa K."/>
        </authorList>
    </citation>
    <scope>NUCLEOTIDE SEQUENCE [LARGE SCALE GENOMIC DNA]</scope>
</reference>
<name>A0AAV4T821_CAEEX</name>
<gene>
    <name evidence="2" type="ORF">CEXT_474841</name>
</gene>
<protein>
    <submittedName>
        <fullName evidence="2">Uncharacterized protein</fullName>
    </submittedName>
</protein>
<proteinExistence type="predicted"/>
<feature type="transmembrane region" description="Helical" evidence="1">
    <location>
        <begin position="127"/>
        <end position="146"/>
    </location>
</feature>
<dbReference type="AlphaFoldDB" id="A0AAV4T821"/>